<evidence type="ECO:0000313" key="2">
    <source>
        <dbReference type="Proteomes" id="UP000471298"/>
    </source>
</evidence>
<dbReference type="InParanoid" id="A0A6N7F4V6"/>
<proteinExistence type="predicted"/>
<dbReference type="InterPro" id="IPR006441">
    <property type="entry name" value="Phage_P2_GpN"/>
</dbReference>
<evidence type="ECO:0000313" key="1">
    <source>
        <dbReference type="EMBL" id="MPV86916.1"/>
    </source>
</evidence>
<dbReference type="Pfam" id="PF05125">
    <property type="entry name" value="Phage_cap_P2"/>
    <property type="match status" value="1"/>
</dbReference>
<protein>
    <submittedName>
        <fullName evidence="1">Phage major capsid protein, P2 family</fullName>
    </submittedName>
</protein>
<dbReference type="EMBL" id="WHNW01000013">
    <property type="protein sequence ID" value="MPV86916.1"/>
    <property type="molecule type" value="Genomic_DNA"/>
</dbReference>
<gene>
    <name evidence="1" type="ORF">GCU85_09280</name>
</gene>
<dbReference type="Proteomes" id="UP000471298">
    <property type="component" value="Unassembled WGS sequence"/>
</dbReference>
<dbReference type="AlphaFoldDB" id="A0A6N7F4V6"/>
<name>A0A6N7F4V6_9GAMM</name>
<reference evidence="1 2" key="1">
    <citation type="submission" date="2019-10" db="EMBL/GenBank/DDBJ databases">
        <title>Cardiobacteriales fam. a chemoheterotrophic member of the order Cardiobacteriales, and proposal of Cardiobacteriales fam. nov.</title>
        <authorList>
            <person name="Wang C."/>
        </authorList>
    </citation>
    <scope>NUCLEOTIDE SEQUENCE [LARGE SCALE GENOMIC DNA]</scope>
    <source>
        <strain evidence="1 2">ML27</strain>
    </source>
</reference>
<keyword evidence="2" id="KW-1185">Reference proteome</keyword>
<sequence length="338" mass="37431">MKNETRDKLEQYFTTQASLNSISIDTVRGGHKFIAAPSVEQTLEKRIQESDGFLRSINIFGVDEMEGETIGLGVGSTIASRTDTESAERETRDVHSLNAARYYCRQTNFDTHVRYALLDQWAKFPDFEDKLTASIVTRIGLDRIMIGFHGTNAANNTDRVANPLLQDVNTGWIQKYRNDAPDKVMSDGAAAGSITIGETGDYKNLHALALDIRNNALDVWHRNAAGLCVIMGRDLQADDTMRLVNQAHSPSESLALAKIRQTGVIDGLPVIDVPHFPDGTMMLTTLANLSIYTQNGGKRRHFADNPRRDRLETYTSSNDAYAIEDYGLGGIAENVSFI</sequence>
<dbReference type="NCBIfam" id="TIGR01551">
    <property type="entry name" value="major_capsid_P2"/>
    <property type="match status" value="1"/>
</dbReference>
<accession>A0A6N7F4V6</accession>
<dbReference type="RefSeq" id="WP_152810905.1">
    <property type="nucleotide sequence ID" value="NZ_WHNW01000013.1"/>
</dbReference>
<organism evidence="1 2">
    <name type="scientific">Ostreibacterium oceani</name>
    <dbReference type="NCBI Taxonomy" id="2654998"/>
    <lineage>
        <taxon>Bacteria</taxon>
        <taxon>Pseudomonadati</taxon>
        <taxon>Pseudomonadota</taxon>
        <taxon>Gammaproteobacteria</taxon>
        <taxon>Cardiobacteriales</taxon>
        <taxon>Ostreibacteriaceae</taxon>
        <taxon>Ostreibacterium</taxon>
    </lineage>
</organism>
<comment type="caution">
    <text evidence="1">The sequence shown here is derived from an EMBL/GenBank/DDBJ whole genome shotgun (WGS) entry which is preliminary data.</text>
</comment>